<sequence>MFCIHQSQTTTNGNYFRICCGTVTFVKRLQFPRFCETVACLFGWYVVSHMRDFSTKPELILDKMVKLSLAFEAANKNVETILAVQNEIKQISGCNTVDAQSCDYLNCKKDSSKVNALKNTDITCFRCRVVWHKAPGCWYRNSICSKCHKVGHLKKVCRSANGEKMRAWQVLKAREEHYEVLYSVNSVIQIKPYRVHIQLNGRSREFEVGSGATLTIINYKVFESLWPNVNDRPKLTPCTVNLAMWGGKHVHVHGQASVTVGYKGKHCVKDIVVADSG</sequence>
<dbReference type="Proteomes" id="UP001159363">
    <property type="component" value="Chromosome 6"/>
</dbReference>
<dbReference type="SUPFAM" id="SSF50630">
    <property type="entry name" value="Acid proteases"/>
    <property type="match status" value="1"/>
</dbReference>
<dbReference type="InterPro" id="IPR001878">
    <property type="entry name" value="Znf_CCHC"/>
</dbReference>
<evidence type="ECO:0000313" key="2">
    <source>
        <dbReference type="EMBL" id="KAJ8879035.1"/>
    </source>
</evidence>
<reference evidence="2 3" key="1">
    <citation type="submission" date="2023-02" db="EMBL/GenBank/DDBJ databases">
        <title>LHISI_Scaffold_Assembly.</title>
        <authorList>
            <person name="Stuart O.P."/>
            <person name="Cleave R."/>
            <person name="Magrath M.J.L."/>
            <person name="Mikheyev A.S."/>
        </authorList>
    </citation>
    <scope>NUCLEOTIDE SEQUENCE [LARGE SCALE GENOMIC DNA]</scope>
    <source>
        <strain evidence="2">Daus_M_001</strain>
        <tissue evidence="2">Leg muscle</tissue>
    </source>
</reference>
<organism evidence="2 3">
    <name type="scientific">Dryococelus australis</name>
    <dbReference type="NCBI Taxonomy" id="614101"/>
    <lineage>
        <taxon>Eukaryota</taxon>
        <taxon>Metazoa</taxon>
        <taxon>Ecdysozoa</taxon>
        <taxon>Arthropoda</taxon>
        <taxon>Hexapoda</taxon>
        <taxon>Insecta</taxon>
        <taxon>Pterygota</taxon>
        <taxon>Neoptera</taxon>
        <taxon>Polyneoptera</taxon>
        <taxon>Phasmatodea</taxon>
        <taxon>Verophasmatodea</taxon>
        <taxon>Anareolatae</taxon>
        <taxon>Phasmatidae</taxon>
        <taxon>Eurycanthinae</taxon>
        <taxon>Dryococelus</taxon>
    </lineage>
</organism>
<keyword evidence="3" id="KW-1185">Reference proteome</keyword>
<name>A0ABQ9H424_9NEOP</name>
<evidence type="ECO:0000259" key="1">
    <source>
        <dbReference type="SMART" id="SM00343"/>
    </source>
</evidence>
<dbReference type="InterPro" id="IPR021109">
    <property type="entry name" value="Peptidase_aspartic_dom_sf"/>
</dbReference>
<feature type="domain" description="CCHC-type" evidence="1">
    <location>
        <begin position="123"/>
        <end position="139"/>
    </location>
</feature>
<comment type="caution">
    <text evidence="2">The sequence shown here is derived from an EMBL/GenBank/DDBJ whole genome shotgun (WGS) entry which is preliminary data.</text>
</comment>
<accession>A0ABQ9H424</accession>
<proteinExistence type="predicted"/>
<dbReference type="EMBL" id="JARBHB010000007">
    <property type="protein sequence ID" value="KAJ8879035.1"/>
    <property type="molecule type" value="Genomic_DNA"/>
</dbReference>
<gene>
    <name evidence="2" type="ORF">PR048_019641</name>
</gene>
<dbReference type="SMART" id="SM00343">
    <property type="entry name" value="ZnF_C2HC"/>
    <property type="match status" value="2"/>
</dbReference>
<dbReference type="Gene3D" id="4.10.60.10">
    <property type="entry name" value="Zinc finger, CCHC-type"/>
    <property type="match status" value="1"/>
</dbReference>
<dbReference type="InterPro" id="IPR036875">
    <property type="entry name" value="Znf_CCHC_sf"/>
</dbReference>
<evidence type="ECO:0000313" key="3">
    <source>
        <dbReference type="Proteomes" id="UP001159363"/>
    </source>
</evidence>
<protein>
    <recommendedName>
        <fullName evidence="1">CCHC-type domain-containing protein</fullName>
    </recommendedName>
</protein>
<dbReference type="SUPFAM" id="SSF57756">
    <property type="entry name" value="Retrovirus zinc finger-like domains"/>
    <property type="match status" value="1"/>
</dbReference>
<feature type="domain" description="CCHC-type" evidence="1">
    <location>
        <begin position="143"/>
        <end position="159"/>
    </location>
</feature>